<accession>A0A2N3PQ40</accession>
<sequence>MAFGTNISRRRFVVGLSAAALPIGLSAGRAGEQGSIPDGEPRRGGTMTFLLPYEPPFLLSLFNPASLVLSAKMTEGLLEFDRSMTPRGQLATDWTVSPDGLTYRFALRRGVRWHDGRDFTSADVAFSLRTLKKVHPRGRLTFANLAEIATPNDHSVVLRLTRPTPFLLPALSAEESPIVPYHVYRDGDPLANPNALSPIGTGPFKFGEWSRGNYVILERNPDYWDPPRPYLDRIVARVISDPQQRSVAFETGTADVGYRTPVPLRDVERLRQLPTLEFETAGYTYSPPNITCIEFNLDNPHLGRIEIRQAIAHMIDRDKIAEVVYFGQAVACPSPIVPELAAFHDSSPSPYPFDPDAAAKLLDDAGYPRNRDGMRFSLTLDYPADETFHHLAAFLRVMLGRAGIWVKTRGQDIGSQARRVYTDRAFDMQLASLSNLFDPAIGVQRLFWSKNYVKGVPFSNATHYGNPLVDKLLEDQAVETDPARRVAQWREIQRIILHEVPDLNLVMPRWYTIANRRLKGHSDTADGLEGNLAHAYLVEK</sequence>
<dbReference type="GO" id="GO:0030288">
    <property type="term" value="C:outer membrane-bounded periplasmic space"/>
    <property type="evidence" value="ECO:0007669"/>
    <property type="project" value="UniProtKB-ARBA"/>
</dbReference>
<dbReference type="RefSeq" id="WP_101252717.1">
    <property type="nucleotide sequence ID" value="NZ_PIUM01000031.1"/>
</dbReference>
<evidence type="ECO:0000313" key="5">
    <source>
        <dbReference type="EMBL" id="PKU22519.1"/>
    </source>
</evidence>
<evidence type="ECO:0000259" key="4">
    <source>
        <dbReference type="Pfam" id="PF00496"/>
    </source>
</evidence>
<dbReference type="InterPro" id="IPR000914">
    <property type="entry name" value="SBP_5_dom"/>
</dbReference>
<dbReference type="PIRSF" id="PIRSF002741">
    <property type="entry name" value="MppA"/>
    <property type="match status" value="1"/>
</dbReference>
<dbReference type="SUPFAM" id="SSF53850">
    <property type="entry name" value="Periplasmic binding protein-like II"/>
    <property type="match status" value="1"/>
</dbReference>
<evidence type="ECO:0000313" key="6">
    <source>
        <dbReference type="Proteomes" id="UP000233293"/>
    </source>
</evidence>
<protein>
    <submittedName>
        <fullName evidence="5">ABC transporter substrate-binding protein</fullName>
    </submittedName>
</protein>
<evidence type="ECO:0000256" key="2">
    <source>
        <dbReference type="ARBA" id="ARBA00005695"/>
    </source>
</evidence>
<dbReference type="Proteomes" id="UP000233293">
    <property type="component" value="Unassembled WGS sequence"/>
</dbReference>
<dbReference type="Pfam" id="PF00496">
    <property type="entry name" value="SBP_bac_5"/>
    <property type="match status" value="1"/>
</dbReference>
<dbReference type="PANTHER" id="PTHR30290">
    <property type="entry name" value="PERIPLASMIC BINDING COMPONENT OF ABC TRANSPORTER"/>
    <property type="match status" value="1"/>
</dbReference>
<evidence type="ECO:0000256" key="1">
    <source>
        <dbReference type="ARBA" id="ARBA00004418"/>
    </source>
</evidence>
<dbReference type="OrthoDB" id="7318145at2"/>
<dbReference type="Gene3D" id="3.10.105.10">
    <property type="entry name" value="Dipeptide-binding Protein, Domain 3"/>
    <property type="match status" value="1"/>
</dbReference>
<dbReference type="Gene3D" id="3.40.190.10">
    <property type="entry name" value="Periplasmic binding protein-like II"/>
    <property type="match status" value="1"/>
</dbReference>
<dbReference type="EMBL" id="PIUM01000031">
    <property type="protein sequence ID" value="PKU22519.1"/>
    <property type="molecule type" value="Genomic_DNA"/>
</dbReference>
<comment type="caution">
    <text evidence="5">The sequence shown here is derived from an EMBL/GenBank/DDBJ whole genome shotgun (WGS) entry which is preliminary data.</text>
</comment>
<dbReference type="InterPro" id="IPR039424">
    <property type="entry name" value="SBP_5"/>
</dbReference>
<reference evidence="6" key="1">
    <citation type="submission" date="2017-12" db="EMBL/GenBank/DDBJ databases">
        <title>Draft genome sequence of Telmatospirillum siberiense 26-4b1T, an acidotolerant peatland alphaproteobacterium potentially involved in sulfur cycling.</title>
        <authorList>
            <person name="Hausmann B."/>
            <person name="Pjevac P."/>
            <person name="Schreck K."/>
            <person name="Herbold C.W."/>
            <person name="Daims H."/>
            <person name="Wagner M."/>
            <person name="Pester M."/>
            <person name="Loy A."/>
        </authorList>
    </citation>
    <scope>NUCLEOTIDE SEQUENCE [LARGE SCALE GENOMIC DNA]</scope>
    <source>
        <strain evidence="6">26-4b1</strain>
    </source>
</reference>
<dbReference type="CDD" id="cd08517">
    <property type="entry name" value="PBP2_NikA_DppA_OppA_like_13"/>
    <property type="match status" value="1"/>
</dbReference>
<dbReference type="AlphaFoldDB" id="A0A2N3PQ40"/>
<proteinExistence type="inferred from homology"/>
<organism evidence="5 6">
    <name type="scientific">Telmatospirillum siberiense</name>
    <dbReference type="NCBI Taxonomy" id="382514"/>
    <lineage>
        <taxon>Bacteria</taxon>
        <taxon>Pseudomonadati</taxon>
        <taxon>Pseudomonadota</taxon>
        <taxon>Alphaproteobacteria</taxon>
        <taxon>Rhodospirillales</taxon>
        <taxon>Rhodospirillaceae</taxon>
        <taxon>Telmatospirillum</taxon>
    </lineage>
</organism>
<dbReference type="GO" id="GO:1904680">
    <property type="term" value="F:peptide transmembrane transporter activity"/>
    <property type="evidence" value="ECO:0007669"/>
    <property type="project" value="TreeGrafter"/>
</dbReference>
<evidence type="ECO:0000256" key="3">
    <source>
        <dbReference type="ARBA" id="ARBA00022729"/>
    </source>
</evidence>
<keyword evidence="3" id="KW-0732">Signal</keyword>
<dbReference type="PANTHER" id="PTHR30290:SF38">
    <property type="entry name" value="D,D-DIPEPTIDE-BINDING PERIPLASMIC PROTEIN DDPA-RELATED"/>
    <property type="match status" value="1"/>
</dbReference>
<name>A0A2N3PQ40_9PROT</name>
<comment type="similarity">
    <text evidence="2">Belongs to the bacterial solute-binding protein 5 family.</text>
</comment>
<gene>
    <name evidence="5" type="ORF">CWS72_21465</name>
</gene>
<dbReference type="InterPro" id="IPR030678">
    <property type="entry name" value="Peptide/Ni-bd"/>
</dbReference>
<dbReference type="GO" id="GO:0015833">
    <property type="term" value="P:peptide transport"/>
    <property type="evidence" value="ECO:0007669"/>
    <property type="project" value="TreeGrafter"/>
</dbReference>
<feature type="domain" description="Solute-binding protein family 5" evidence="4">
    <location>
        <begin position="86"/>
        <end position="451"/>
    </location>
</feature>
<keyword evidence="6" id="KW-1185">Reference proteome</keyword>
<dbReference type="GO" id="GO:0043190">
    <property type="term" value="C:ATP-binding cassette (ABC) transporter complex"/>
    <property type="evidence" value="ECO:0007669"/>
    <property type="project" value="InterPro"/>
</dbReference>
<comment type="subcellular location">
    <subcellularLocation>
        <location evidence="1">Periplasm</location>
    </subcellularLocation>
</comment>